<accession>A0A8S1ZY36</accession>
<feature type="region of interest" description="Disordered" evidence="1">
    <location>
        <begin position="73"/>
        <end position="159"/>
    </location>
</feature>
<dbReference type="EMBL" id="LR999453">
    <property type="protein sequence ID" value="CAE5971290.1"/>
    <property type="molecule type" value="Genomic_DNA"/>
</dbReference>
<gene>
    <name evidence="2" type="ORF">AARE701A_LOCUS8087</name>
</gene>
<feature type="compositionally biased region" description="Low complexity" evidence="1">
    <location>
        <begin position="122"/>
        <end position="134"/>
    </location>
</feature>
<protein>
    <submittedName>
        <fullName evidence="2">Uncharacterized protein</fullName>
    </submittedName>
</protein>
<reference evidence="2" key="1">
    <citation type="submission" date="2021-01" db="EMBL/GenBank/DDBJ databases">
        <authorList>
            <person name="Bezrukov I."/>
        </authorList>
    </citation>
    <scope>NUCLEOTIDE SEQUENCE</scope>
</reference>
<dbReference type="PANTHER" id="PTHR37736:SF2">
    <property type="entry name" value="GENOME ASSEMBLY, CHROMOSOME: A09"/>
    <property type="match status" value="1"/>
</dbReference>
<evidence type="ECO:0000256" key="1">
    <source>
        <dbReference type="SAM" id="MobiDB-lite"/>
    </source>
</evidence>
<feature type="compositionally biased region" description="Basic residues" evidence="1">
    <location>
        <begin position="138"/>
        <end position="151"/>
    </location>
</feature>
<dbReference type="AlphaFoldDB" id="A0A8S1ZY36"/>
<dbReference type="PANTHER" id="PTHR37736">
    <property type="entry name" value="GLYCINE-RICH PROTEIN"/>
    <property type="match status" value="1"/>
</dbReference>
<name>A0A8S1ZY36_ARAAE</name>
<evidence type="ECO:0000313" key="2">
    <source>
        <dbReference type="EMBL" id="CAE5971290.1"/>
    </source>
</evidence>
<proteinExistence type="predicted"/>
<organism evidence="2 3">
    <name type="scientific">Arabidopsis arenosa</name>
    <name type="common">Sand rock-cress</name>
    <name type="synonym">Cardaminopsis arenosa</name>
    <dbReference type="NCBI Taxonomy" id="38785"/>
    <lineage>
        <taxon>Eukaryota</taxon>
        <taxon>Viridiplantae</taxon>
        <taxon>Streptophyta</taxon>
        <taxon>Embryophyta</taxon>
        <taxon>Tracheophyta</taxon>
        <taxon>Spermatophyta</taxon>
        <taxon>Magnoliopsida</taxon>
        <taxon>eudicotyledons</taxon>
        <taxon>Gunneridae</taxon>
        <taxon>Pentapetalae</taxon>
        <taxon>rosids</taxon>
        <taxon>malvids</taxon>
        <taxon>Brassicales</taxon>
        <taxon>Brassicaceae</taxon>
        <taxon>Camelineae</taxon>
        <taxon>Arabidopsis</taxon>
    </lineage>
</organism>
<dbReference type="Proteomes" id="UP000682877">
    <property type="component" value="Chromosome 3"/>
</dbReference>
<sequence length="181" mass="20174">MAAVEGPILALISKRLRTLRKKYNRITDMEESISQGKVLNKEQEETLRSKPIVTALIDELVNLRIPPPSVAEEINLPAKDKKKPKARKEVAEEENVTAKTDIEDCKISDGLNSDEVSKDDTSPSSESSEGVTPSPLSRKARRKRNAKKRQTQQHGLEANLARSLKAIDAKLKSNAYPNYVE</sequence>
<keyword evidence="3" id="KW-1185">Reference proteome</keyword>
<evidence type="ECO:0000313" key="3">
    <source>
        <dbReference type="Proteomes" id="UP000682877"/>
    </source>
</evidence>